<dbReference type="PANTHER" id="PTHR43439">
    <property type="entry name" value="PHENYLACETATE-COENZYME A LIGASE"/>
    <property type="match status" value="1"/>
</dbReference>
<keyword evidence="5" id="KW-1185">Reference proteome</keyword>
<dbReference type="InterPro" id="IPR009081">
    <property type="entry name" value="PP-bd_ACP"/>
</dbReference>
<dbReference type="AlphaFoldDB" id="A0A384JW58"/>
<keyword evidence="1" id="KW-0596">Phosphopantetheine</keyword>
<dbReference type="EMBL" id="CP009815">
    <property type="protein sequence ID" value="ATZ54813.1"/>
    <property type="molecule type" value="Genomic_DNA"/>
</dbReference>
<dbReference type="Proteomes" id="UP000001798">
    <property type="component" value="Chromosome 11"/>
</dbReference>
<dbReference type="InterPro" id="IPR042099">
    <property type="entry name" value="ANL_N_sf"/>
</dbReference>
<reference evidence="4 5" key="3">
    <citation type="journal article" date="2017" name="Mol. Plant Pathol.">
        <title>A gapless genome sequence of the fungus Botrytis cinerea.</title>
        <authorList>
            <person name="Van Kan J.A."/>
            <person name="Stassen J.H."/>
            <person name="Mosbach A."/>
            <person name="Van Der Lee T.A."/>
            <person name="Faino L."/>
            <person name="Farmer A.D."/>
            <person name="Papasotiriou D.G."/>
            <person name="Zhou S."/>
            <person name="Seidl M.F."/>
            <person name="Cottam E."/>
            <person name="Edel D."/>
            <person name="Hahn M."/>
            <person name="Schwartz D.C."/>
            <person name="Dietrich R.A."/>
            <person name="Widdison S."/>
            <person name="Scalliet G."/>
        </authorList>
    </citation>
    <scope>NUCLEOTIDE SEQUENCE [LARGE SCALE GENOMIC DNA]</scope>
    <source>
        <strain evidence="4 5">B05.10</strain>
    </source>
</reference>
<dbReference type="SMART" id="SM00823">
    <property type="entry name" value="PKS_PP"/>
    <property type="match status" value="1"/>
</dbReference>
<dbReference type="Gene3D" id="1.10.1200.10">
    <property type="entry name" value="ACP-like"/>
    <property type="match status" value="1"/>
</dbReference>
<dbReference type="Pfam" id="PF23562">
    <property type="entry name" value="AMP-binding_C_3"/>
    <property type="match status" value="1"/>
</dbReference>
<dbReference type="GeneID" id="5437222"/>
<name>A0A384JW58_BOTFB</name>
<dbReference type="Gene3D" id="3.40.50.12780">
    <property type="entry name" value="N-terminal domain of ligase-like"/>
    <property type="match status" value="1"/>
</dbReference>
<dbReference type="SUPFAM" id="SSF51735">
    <property type="entry name" value="NAD(P)-binding Rossmann-fold domains"/>
    <property type="match status" value="1"/>
</dbReference>
<dbReference type="InterPro" id="IPR000873">
    <property type="entry name" value="AMP-dep_synth/lig_dom"/>
</dbReference>
<dbReference type="SUPFAM" id="SSF47336">
    <property type="entry name" value="ACP-like"/>
    <property type="match status" value="1"/>
</dbReference>
<evidence type="ECO:0000256" key="2">
    <source>
        <dbReference type="ARBA" id="ARBA00022553"/>
    </source>
</evidence>
<dbReference type="GO" id="GO:0031177">
    <property type="term" value="F:phosphopantetheine binding"/>
    <property type="evidence" value="ECO:0007669"/>
    <property type="project" value="InterPro"/>
</dbReference>
<reference evidence="4 5" key="1">
    <citation type="journal article" date="2011" name="PLoS Genet.">
        <title>Genomic analysis of the necrotrophic fungal pathogens Sclerotinia sclerotiorum and Botrytis cinerea.</title>
        <authorList>
            <person name="Amselem J."/>
            <person name="Cuomo C.A."/>
            <person name="van Kan J.A."/>
            <person name="Viaud M."/>
            <person name="Benito E.P."/>
            <person name="Couloux A."/>
            <person name="Coutinho P.M."/>
            <person name="de Vries R.P."/>
            <person name="Dyer P.S."/>
            <person name="Fillinger S."/>
            <person name="Fournier E."/>
            <person name="Gout L."/>
            <person name="Hahn M."/>
            <person name="Kohn L."/>
            <person name="Lapalu N."/>
            <person name="Plummer K.M."/>
            <person name="Pradier J.M."/>
            <person name="Quevillon E."/>
            <person name="Sharon A."/>
            <person name="Simon A."/>
            <person name="ten Have A."/>
            <person name="Tudzynski B."/>
            <person name="Tudzynski P."/>
            <person name="Wincker P."/>
            <person name="Andrew M."/>
            <person name="Anthouard V."/>
            <person name="Beever R.E."/>
            <person name="Beffa R."/>
            <person name="Benoit I."/>
            <person name="Bouzid O."/>
            <person name="Brault B."/>
            <person name="Chen Z."/>
            <person name="Choquer M."/>
            <person name="Collemare J."/>
            <person name="Cotton P."/>
            <person name="Danchin E.G."/>
            <person name="Da Silva C."/>
            <person name="Gautier A."/>
            <person name="Giraud C."/>
            <person name="Giraud T."/>
            <person name="Gonzalez C."/>
            <person name="Grossetete S."/>
            <person name="Guldener U."/>
            <person name="Henrissat B."/>
            <person name="Howlett B.J."/>
            <person name="Kodira C."/>
            <person name="Kretschmer M."/>
            <person name="Lappartient A."/>
            <person name="Leroch M."/>
            <person name="Levis C."/>
            <person name="Mauceli E."/>
            <person name="Neuveglise C."/>
            <person name="Oeser B."/>
            <person name="Pearson M."/>
            <person name="Poulain J."/>
            <person name="Poussereau N."/>
            <person name="Quesneville H."/>
            <person name="Rascle C."/>
            <person name="Schumacher J."/>
            <person name="Segurens B."/>
            <person name="Sexton A."/>
            <person name="Silva E."/>
            <person name="Sirven C."/>
            <person name="Soanes D.M."/>
            <person name="Talbot N.J."/>
            <person name="Templeton M."/>
            <person name="Yandava C."/>
            <person name="Yarden O."/>
            <person name="Zeng Q."/>
            <person name="Rollins J.A."/>
            <person name="Lebrun M.H."/>
            <person name="Dickman M."/>
        </authorList>
    </citation>
    <scope>NUCLEOTIDE SEQUENCE [LARGE SCALE GENOMIC DNA]</scope>
    <source>
        <strain evidence="4 5">B05.10</strain>
    </source>
</reference>
<dbReference type="InterPro" id="IPR020806">
    <property type="entry name" value="PKS_PP-bd"/>
</dbReference>
<dbReference type="Pfam" id="PF00550">
    <property type="entry name" value="PP-binding"/>
    <property type="match status" value="1"/>
</dbReference>
<evidence type="ECO:0000313" key="5">
    <source>
        <dbReference type="Proteomes" id="UP000001798"/>
    </source>
</evidence>
<dbReference type="PROSITE" id="PS50075">
    <property type="entry name" value="CARRIER"/>
    <property type="match status" value="1"/>
</dbReference>
<evidence type="ECO:0000313" key="4">
    <source>
        <dbReference type="EMBL" id="ATZ54813.1"/>
    </source>
</evidence>
<dbReference type="InterPro" id="IPR036291">
    <property type="entry name" value="NAD(P)-bd_dom_sf"/>
</dbReference>
<dbReference type="KEGG" id="bfu:BCIN_11g01420"/>
<dbReference type="InterPro" id="IPR051414">
    <property type="entry name" value="Adenylate-forming_Reductase"/>
</dbReference>
<organism evidence="4 5">
    <name type="scientific">Botryotinia fuckeliana (strain B05.10)</name>
    <name type="common">Noble rot fungus</name>
    <name type="synonym">Botrytis cinerea</name>
    <dbReference type="NCBI Taxonomy" id="332648"/>
    <lineage>
        <taxon>Eukaryota</taxon>
        <taxon>Fungi</taxon>
        <taxon>Dikarya</taxon>
        <taxon>Ascomycota</taxon>
        <taxon>Pezizomycotina</taxon>
        <taxon>Leotiomycetes</taxon>
        <taxon>Helotiales</taxon>
        <taxon>Sclerotiniaceae</taxon>
        <taxon>Botrytis</taxon>
    </lineage>
</organism>
<evidence type="ECO:0000259" key="3">
    <source>
        <dbReference type="PROSITE" id="PS50075"/>
    </source>
</evidence>
<dbReference type="SUPFAM" id="SSF56801">
    <property type="entry name" value="Acetyl-CoA synthetase-like"/>
    <property type="match status" value="1"/>
</dbReference>
<dbReference type="Pfam" id="PF07993">
    <property type="entry name" value="NAD_binding_4"/>
    <property type="match status" value="1"/>
</dbReference>
<dbReference type="VEuPathDB" id="FungiDB:Bcin11g01420"/>
<gene>
    <name evidence="4" type="ORF">BCIN_11g01420</name>
</gene>
<dbReference type="InterPro" id="IPR036736">
    <property type="entry name" value="ACP-like_sf"/>
</dbReference>
<keyword evidence="2" id="KW-0597">Phosphoprotein</keyword>
<evidence type="ECO:0000256" key="1">
    <source>
        <dbReference type="ARBA" id="ARBA00022450"/>
    </source>
</evidence>
<proteinExistence type="predicted"/>
<dbReference type="InterPro" id="IPR013120">
    <property type="entry name" value="FAR_NAD-bd"/>
</dbReference>
<dbReference type="Gene3D" id="3.40.50.720">
    <property type="entry name" value="NAD(P)-binding Rossmann-like Domain"/>
    <property type="match status" value="1"/>
</dbReference>
<dbReference type="Pfam" id="PF00501">
    <property type="entry name" value="AMP-binding"/>
    <property type="match status" value="1"/>
</dbReference>
<feature type="domain" description="Carrier" evidence="3">
    <location>
        <begin position="578"/>
        <end position="656"/>
    </location>
</feature>
<reference evidence="4 5" key="2">
    <citation type="journal article" date="2012" name="Eukaryot. Cell">
        <title>Genome update of Botrytis cinerea strains B05.10 and T4.</title>
        <authorList>
            <person name="Staats M."/>
            <person name="van Kan J.A."/>
        </authorList>
    </citation>
    <scope>NUCLEOTIDE SEQUENCE [LARGE SCALE GENOMIC DNA]</scope>
    <source>
        <strain evidence="4 5">B05.10</strain>
    </source>
</reference>
<accession>A0A384JW58</accession>
<sequence>MYKYSFEPTIMATFFKGAEPTTSSTKELLPNLVDAIAATEPEAIFAEYPVNPVSYEAGYQKFSYGSLANAANGVAWWLQEKLGPGEDFPALAYIGPNDITVNAFLLGAVKTGYKALLISPRNSIRAQENLLIFTKCKTLVTTSPQSAQLQPVIAALSSMGVQILELPNILNLTEKSHEKFPFKKTFEAAKDEPFVVLHTSGTTELPKPIVWTHDYIATATQRNETPAGYVNQMELYTGVRIFNTFPSFHAAGVFFGLINGISRRSVSIYPIAGLPSASLLIDGLKHNNADIAVLVPPYVVDLAQSKESLDFVAANLKRIFYLGGAIPPAAGDVISSKIELIGHVGATETGFYPSMKPVNTRSNFWGHHQFDPSANISFEHQADDLYEAVWNRNLDLEKLQPIFKTFPKLQQWRSKDLYSPHPTEPDLWLYRGRGDDIIVFLTGEKTNPISMEHRLNQHQDIRQAMVIGALRFQAALLIELVDQKPMTATERAEVIEHIWPAIEDANLTCPAHARIAKSHILFTEPGRPILMSAKGTIQRSPTLREYASEIEKLYIDADKMSAYSAGENDENEEHVGIHDIEAVHKLLRQTVLKVTKWDEVKVQDEDNLFVQGMDSLQALQLIRHLRKALNKPGLAISILYTNPSIAQLLKSIIAMSKDESSTNTMNTSIRRRQIEETLQQYIQLVDEISSEHELVENSSLVDEHVVVLTGSTGSLGSYILRKLMQDKSVSHVYCLDRTSSAHSRHLEKNKMNNESTDFPTSKVTFLKTDLSKPNLDLDDETYKRIQNSATDIIHSAWPVSFNLSLETFKPQLDGIINLLTFFSASPNHVSILFVSSISSILGLESTSIPEKIIEDTLAPLQMGYAESKFISERILDHAAKKLSVDIKIARVGQIAGPAYTSGVWNKSEWMPSLVVTSFNMGFVPETLGGDEMKLDWVPIDILSSSLVGLSFNRDPRTSEFGARVFHPLNQSPTAWNALLPIILDTLNSLNPNLTMTSVPYTIWLKKLKDTTRESASSTTELEGILERYPAIKLLGFFETLPETKWSDKDVGKAIEASVHLKGLKGIEGVWMKKWVEGWISGSC</sequence>
<dbReference type="OrthoDB" id="429813at2759"/>
<dbReference type="RefSeq" id="XP_001556605.2">
    <property type="nucleotide sequence ID" value="XM_001556555.2"/>
</dbReference>
<protein>
    <recommendedName>
        <fullName evidence="3">Carrier domain-containing protein</fullName>
    </recommendedName>
</protein>
<dbReference type="PANTHER" id="PTHR43439:SF2">
    <property type="entry name" value="ENZYME, PUTATIVE (JCVI)-RELATED"/>
    <property type="match status" value="1"/>
</dbReference>